<organism evidence="1">
    <name type="scientific">Oenococcus oeni</name>
    <name type="common">Leuconostoc oenos</name>
    <dbReference type="NCBI Taxonomy" id="1247"/>
    <lineage>
        <taxon>Bacteria</taxon>
        <taxon>Bacillati</taxon>
        <taxon>Bacillota</taxon>
        <taxon>Bacilli</taxon>
        <taxon>Lactobacillales</taxon>
        <taxon>Lactobacillaceae</taxon>
        <taxon>Oenococcus</taxon>
    </lineage>
</organism>
<sequence>MKATPEKAVGTNAYQYLLVDGIRYSIKDFNNMTLKQGFDQAYKLAKTIQDETGWALIAPGGYWEQER</sequence>
<keyword evidence="1" id="KW-0614">Plasmid</keyword>
<dbReference type="RefSeq" id="WP_032488612.1">
    <property type="nucleotide sequence ID" value="NZ_MLMC01000178.1"/>
</dbReference>
<protein>
    <submittedName>
        <fullName evidence="1">L.oenos plasmid p4028 ORF1, ORF2, ORF3, ORF4, ORF5 genes</fullName>
    </submittedName>
</protein>
<evidence type="ECO:0000313" key="1">
    <source>
        <dbReference type="EMBL" id="CAA82866.1"/>
    </source>
</evidence>
<name>Q57149_OENOE</name>
<geneLocation type="plasmid" evidence="1">
    <name>p4028</name>
</geneLocation>
<dbReference type="EMBL" id="Z29976">
    <property type="protein sequence ID" value="CAA82866.1"/>
    <property type="molecule type" value="Genomic_DNA"/>
</dbReference>
<proteinExistence type="predicted"/>
<dbReference type="AlphaFoldDB" id="Q57149"/>
<dbReference type="PIR" id="S42042">
    <property type="entry name" value="S42042"/>
</dbReference>
<dbReference type="EMBL" id="L28806">
    <property type="protein sequence ID" value="AAB50433.1"/>
    <property type="molecule type" value="Genomic_DNA"/>
</dbReference>
<reference evidence="1" key="1">
    <citation type="journal article" date="1996" name="Plasmid">
        <title>Nucleotide sequence of plasmid p4028, a cryptic plasmid from Leuconostoc oenos.</title>
        <authorList>
            <person name="Zuniga M."/>
            <person name="Pardo I."/>
            <person name="Ferrer S."/>
        </authorList>
    </citation>
    <scope>NUCLEOTIDE SEQUENCE</scope>
    <source>
        <strain evidence="1">CECT 4028</strain>
        <plasmid evidence="1">p4028</plasmid>
    </source>
</reference>
<accession>Q57149</accession>